<gene>
    <name evidence="5" type="ORF">ACG00Y_06725</name>
</gene>
<sequence length="208" mass="22713">MAEPGLYTKYKTRLKRSPTTGFISCVETPAENQGELKTSGIDIDIKSAVQLAGLGLLRVGSAATRTLKYELQNGKDLPFTDYVGKSLGGNPPVPEWQHTLSFDWTLGSWNVALENVFTKGWQESAAVVDTNLGVDAPYNVKDTSRWILAVSYRGFKNLRLALGARNAFDQDPPFVASSSYGSHAAGFAGSFADPRGRFIYGTVTYQFK</sequence>
<evidence type="ECO:0000313" key="6">
    <source>
        <dbReference type="Proteomes" id="UP001606210"/>
    </source>
</evidence>
<dbReference type="InterPro" id="IPR036942">
    <property type="entry name" value="Beta-barrel_TonB_sf"/>
</dbReference>
<evidence type="ECO:0000256" key="2">
    <source>
        <dbReference type="ARBA" id="ARBA00023136"/>
    </source>
</evidence>
<proteinExistence type="predicted"/>
<evidence type="ECO:0000313" key="5">
    <source>
        <dbReference type="EMBL" id="MFG6429597.1"/>
    </source>
</evidence>
<organism evidence="5 6">
    <name type="scientific">Pelomonas parva</name>
    <dbReference type="NCBI Taxonomy" id="3299032"/>
    <lineage>
        <taxon>Bacteria</taxon>
        <taxon>Pseudomonadati</taxon>
        <taxon>Pseudomonadota</taxon>
        <taxon>Betaproteobacteria</taxon>
        <taxon>Burkholderiales</taxon>
        <taxon>Sphaerotilaceae</taxon>
        <taxon>Roseateles</taxon>
    </lineage>
</organism>
<keyword evidence="5" id="KW-0675">Receptor</keyword>
<dbReference type="Proteomes" id="UP001606210">
    <property type="component" value="Unassembled WGS sequence"/>
</dbReference>
<comment type="subcellular location">
    <subcellularLocation>
        <location evidence="1">Cell outer membrane</location>
    </subcellularLocation>
</comment>
<dbReference type="EMBL" id="JBIGHV010000002">
    <property type="protein sequence ID" value="MFG6429597.1"/>
    <property type="molecule type" value="Genomic_DNA"/>
</dbReference>
<comment type="caution">
    <text evidence="5">The sequence shown here is derived from an EMBL/GenBank/DDBJ whole genome shotgun (WGS) entry which is preliminary data.</text>
</comment>
<dbReference type="InterPro" id="IPR000531">
    <property type="entry name" value="Beta-barrel_TonB"/>
</dbReference>
<protein>
    <submittedName>
        <fullName evidence="5">TonB-dependent receptor</fullName>
    </submittedName>
</protein>
<keyword evidence="3" id="KW-0998">Cell outer membrane</keyword>
<dbReference type="Pfam" id="PF00593">
    <property type="entry name" value="TonB_dep_Rec_b-barrel"/>
    <property type="match status" value="1"/>
</dbReference>
<name>A0ABW7F2X5_9BURK</name>
<evidence type="ECO:0000256" key="1">
    <source>
        <dbReference type="ARBA" id="ARBA00004442"/>
    </source>
</evidence>
<dbReference type="PANTHER" id="PTHR47234">
    <property type="match status" value="1"/>
</dbReference>
<accession>A0ABW7F2X5</accession>
<reference evidence="5 6" key="1">
    <citation type="submission" date="2024-08" db="EMBL/GenBank/DDBJ databases">
        <authorList>
            <person name="Lu H."/>
        </authorList>
    </citation>
    <scope>NUCLEOTIDE SEQUENCE [LARGE SCALE GENOMIC DNA]</scope>
    <source>
        <strain evidence="5 6">LYH14W</strain>
    </source>
</reference>
<keyword evidence="2" id="KW-0472">Membrane</keyword>
<dbReference type="PANTHER" id="PTHR47234:SF2">
    <property type="entry name" value="TONB-DEPENDENT RECEPTOR"/>
    <property type="match status" value="1"/>
</dbReference>
<keyword evidence="6" id="KW-1185">Reference proteome</keyword>
<evidence type="ECO:0000259" key="4">
    <source>
        <dbReference type="Pfam" id="PF00593"/>
    </source>
</evidence>
<dbReference type="SUPFAM" id="SSF56935">
    <property type="entry name" value="Porins"/>
    <property type="match status" value="1"/>
</dbReference>
<feature type="domain" description="TonB-dependent receptor-like beta-barrel" evidence="4">
    <location>
        <begin position="7"/>
        <end position="166"/>
    </location>
</feature>
<dbReference type="RefSeq" id="WP_394477175.1">
    <property type="nucleotide sequence ID" value="NZ_JBIGHV010000002.1"/>
</dbReference>
<evidence type="ECO:0000256" key="3">
    <source>
        <dbReference type="ARBA" id="ARBA00023237"/>
    </source>
</evidence>
<dbReference type="Gene3D" id="2.40.170.20">
    <property type="entry name" value="TonB-dependent receptor, beta-barrel domain"/>
    <property type="match status" value="1"/>
</dbReference>